<reference evidence="2 3" key="1">
    <citation type="submission" date="2005-09" db="EMBL/GenBank/DDBJ databases">
        <authorList>
            <person name="Mural R.J."/>
            <person name="Li P.W."/>
            <person name="Adams M.D."/>
            <person name="Amanatides P.G."/>
            <person name="Baden-Tillson H."/>
            <person name="Barnstead M."/>
            <person name="Chin S.H."/>
            <person name="Dew I."/>
            <person name="Evans C.A."/>
            <person name="Ferriera S."/>
            <person name="Flanigan M."/>
            <person name="Fosler C."/>
            <person name="Glodek A."/>
            <person name="Gu Z."/>
            <person name="Holt R.A."/>
            <person name="Jennings D."/>
            <person name="Kraft C.L."/>
            <person name="Lu F."/>
            <person name="Nguyen T."/>
            <person name="Nusskern D.R."/>
            <person name="Pfannkoch C.M."/>
            <person name="Sitter C."/>
            <person name="Sutton G.G."/>
            <person name="Venter J.C."/>
            <person name="Wang Z."/>
            <person name="Woodage T."/>
            <person name="Zheng X.H."/>
            <person name="Zhong F."/>
        </authorList>
    </citation>
    <scope>NUCLEOTIDE SEQUENCE [LARGE SCALE GENOMIC DNA]</scope>
    <source>
        <strain>BN</strain>
        <strain evidence="3">Sprague-Dawley</strain>
    </source>
</reference>
<name>A6IGY7_RAT</name>
<protein>
    <submittedName>
        <fullName evidence="2">RCG48741</fullName>
    </submittedName>
</protein>
<proteinExistence type="predicted"/>
<accession>A6IGY7</accession>
<dbReference type="Proteomes" id="UP000234681">
    <property type="component" value="Chromosome 7"/>
</dbReference>
<organism evidence="2 3">
    <name type="scientific">Rattus norvegicus</name>
    <name type="common">Rat</name>
    <dbReference type="NCBI Taxonomy" id="10116"/>
    <lineage>
        <taxon>Eukaryota</taxon>
        <taxon>Metazoa</taxon>
        <taxon>Chordata</taxon>
        <taxon>Craniata</taxon>
        <taxon>Vertebrata</taxon>
        <taxon>Euteleostomi</taxon>
        <taxon>Mammalia</taxon>
        <taxon>Eutheria</taxon>
        <taxon>Euarchontoglires</taxon>
        <taxon>Glires</taxon>
        <taxon>Rodentia</taxon>
        <taxon>Myomorpha</taxon>
        <taxon>Muroidea</taxon>
        <taxon>Muridae</taxon>
        <taxon>Murinae</taxon>
        <taxon>Rattus</taxon>
    </lineage>
</organism>
<feature type="compositionally biased region" description="Basic and acidic residues" evidence="1">
    <location>
        <begin position="1"/>
        <end position="10"/>
    </location>
</feature>
<evidence type="ECO:0000313" key="2">
    <source>
        <dbReference type="EMBL" id="EDM16561.1"/>
    </source>
</evidence>
<feature type="region of interest" description="Disordered" evidence="1">
    <location>
        <begin position="1"/>
        <end position="21"/>
    </location>
</feature>
<gene>
    <name evidence="2" type="ORF">rCG_48741</name>
</gene>
<dbReference type="EMBL" id="CH473960">
    <property type="protein sequence ID" value="EDM16561.1"/>
    <property type="molecule type" value="Genomic_DNA"/>
</dbReference>
<dbReference type="AlphaFoldDB" id="A6IGY7"/>
<sequence>MLGWWRDEKSGPVPKSLRSAS</sequence>
<evidence type="ECO:0000256" key="1">
    <source>
        <dbReference type="SAM" id="MobiDB-lite"/>
    </source>
</evidence>
<evidence type="ECO:0000313" key="3">
    <source>
        <dbReference type="Proteomes" id="UP000234681"/>
    </source>
</evidence>